<dbReference type="AlphaFoldDB" id="A0A2T0QEI7"/>
<accession>A0A2T0QEI7</accession>
<dbReference type="EMBL" id="PVZC01000001">
    <property type="protein sequence ID" value="PRY02263.1"/>
    <property type="molecule type" value="Genomic_DNA"/>
</dbReference>
<evidence type="ECO:0000313" key="6">
    <source>
        <dbReference type="Proteomes" id="UP000237846"/>
    </source>
</evidence>
<dbReference type="GO" id="GO:0016709">
    <property type="term" value="F:oxidoreductase activity, acting on paired donors, with incorporation or reduction of molecular oxygen, NAD(P)H as one donor, and incorporation of one atom of oxygen"/>
    <property type="evidence" value="ECO:0007669"/>
    <property type="project" value="UniProtKB-ARBA"/>
</dbReference>
<dbReference type="RefSeq" id="WP_106239516.1">
    <property type="nucleotide sequence ID" value="NZ_PVZC01000001.1"/>
</dbReference>
<comment type="caution">
    <text evidence="5">The sequence shown here is derived from an EMBL/GenBank/DDBJ whole genome shotgun (WGS) entry which is preliminary data.</text>
</comment>
<evidence type="ECO:0000259" key="4">
    <source>
        <dbReference type="Pfam" id="PF01494"/>
    </source>
</evidence>
<dbReference type="GO" id="GO:0071949">
    <property type="term" value="F:FAD binding"/>
    <property type="evidence" value="ECO:0007669"/>
    <property type="project" value="InterPro"/>
</dbReference>
<proteinExistence type="predicted"/>
<keyword evidence="3" id="KW-0274">FAD</keyword>
<evidence type="ECO:0000256" key="1">
    <source>
        <dbReference type="ARBA" id="ARBA00001974"/>
    </source>
</evidence>
<dbReference type="Proteomes" id="UP000237846">
    <property type="component" value="Unassembled WGS sequence"/>
</dbReference>
<organism evidence="5 6">
    <name type="scientific">Allonocardiopsis opalescens</name>
    <dbReference type="NCBI Taxonomy" id="1144618"/>
    <lineage>
        <taxon>Bacteria</taxon>
        <taxon>Bacillati</taxon>
        <taxon>Actinomycetota</taxon>
        <taxon>Actinomycetes</taxon>
        <taxon>Streptosporangiales</taxon>
        <taxon>Allonocardiopsis</taxon>
    </lineage>
</organism>
<dbReference type="Gene3D" id="3.50.50.60">
    <property type="entry name" value="FAD/NAD(P)-binding domain"/>
    <property type="match status" value="1"/>
</dbReference>
<dbReference type="OrthoDB" id="8670884at2"/>
<dbReference type="SUPFAM" id="SSF51905">
    <property type="entry name" value="FAD/NAD(P)-binding domain"/>
    <property type="match status" value="1"/>
</dbReference>
<evidence type="ECO:0000256" key="3">
    <source>
        <dbReference type="ARBA" id="ARBA00022827"/>
    </source>
</evidence>
<keyword evidence="6" id="KW-1185">Reference proteome</keyword>
<dbReference type="Pfam" id="PF01494">
    <property type="entry name" value="FAD_binding_3"/>
    <property type="match status" value="1"/>
</dbReference>
<name>A0A2T0QEI7_9ACTN</name>
<dbReference type="InterPro" id="IPR002938">
    <property type="entry name" value="FAD-bd"/>
</dbReference>
<gene>
    <name evidence="5" type="ORF">CLV72_101864</name>
</gene>
<dbReference type="PANTHER" id="PTHR43004:SF19">
    <property type="entry name" value="BINDING MONOOXYGENASE, PUTATIVE (JCVI)-RELATED"/>
    <property type="match status" value="1"/>
</dbReference>
<dbReference type="Gene3D" id="3.30.70.2450">
    <property type="match status" value="1"/>
</dbReference>
<dbReference type="Gene3D" id="3.40.30.120">
    <property type="match status" value="1"/>
</dbReference>
<protein>
    <submittedName>
        <fullName evidence="5">2-polyprenyl-6-methoxyphenol hydroxylase-like FAD-dependent oxidoreductase</fullName>
    </submittedName>
</protein>
<reference evidence="5 6" key="1">
    <citation type="submission" date="2018-03" db="EMBL/GenBank/DDBJ databases">
        <title>Genomic Encyclopedia of Archaeal and Bacterial Type Strains, Phase II (KMG-II): from individual species to whole genera.</title>
        <authorList>
            <person name="Goeker M."/>
        </authorList>
    </citation>
    <scope>NUCLEOTIDE SEQUENCE [LARGE SCALE GENOMIC DNA]</scope>
    <source>
        <strain evidence="5 6">DSM 45601</strain>
    </source>
</reference>
<evidence type="ECO:0000313" key="5">
    <source>
        <dbReference type="EMBL" id="PRY02263.1"/>
    </source>
</evidence>
<dbReference type="Pfam" id="PF21274">
    <property type="entry name" value="Rng_hyd_C"/>
    <property type="match status" value="1"/>
</dbReference>
<comment type="cofactor">
    <cofactor evidence="1">
        <name>FAD</name>
        <dbReference type="ChEBI" id="CHEBI:57692"/>
    </cofactor>
</comment>
<dbReference type="InterPro" id="IPR050641">
    <property type="entry name" value="RIFMO-like"/>
</dbReference>
<dbReference type="PANTHER" id="PTHR43004">
    <property type="entry name" value="TRK SYSTEM POTASSIUM UPTAKE PROTEIN"/>
    <property type="match status" value="1"/>
</dbReference>
<feature type="domain" description="FAD-binding" evidence="4">
    <location>
        <begin position="4"/>
        <end position="336"/>
    </location>
</feature>
<dbReference type="InterPro" id="IPR036188">
    <property type="entry name" value="FAD/NAD-bd_sf"/>
</dbReference>
<keyword evidence="2" id="KW-0285">Flavoprotein</keyword>
<sequence length="492" mass="52223">MISTDVLIVGAGPTGLALAGELAAAGVSCAVLERRTAESNLTRAFAVHARTLEYLDMRGMGDELAATGAHVPGPRLFGSVNARLSLVKSRYNYLLITPQYQTEALLERWVRGLGVPIVSGAEVTGLDQDGDGVRVRVRTAEGKEETWETGYLAGTDGVHSTVRSALGLPFPGRSAIRSLMLADVRLPEPPAAPVLLDGNQAGLVFIAPFGDGWYRVITWDRDNQPADDAPLDFEQVRVSVRDVLGTDLGMREPRWISRFHSDERQVPHYRVGRVLLAGDAAHCHSPAGGQGMNIGIQDAANLGWKLAATVRGQAPTGLLDSYHDERHPVGRAVLRGSGALLRSITIPSPAVRAVRNRAIETVLNLSPAHRRLAELVSGIGTRYPAPRGAHPAVGRRAPDVPLAGGGRLYEVLRAVRFVLLGPDPAELDAAVRGWDDRVVTAATAGGDWILVRPDGYTAWAGRAGDRAGLRAGLAAWCGASAGAADSGGRARE</sequence>
<evidence type="ECO:0000256" key="2">
    <source>
        <dbReference type="ARBA" id="ARBA00022630"/>
    </source>
</evidence>
<dbReference type="PRINTS" id="PR00420">
    <property type="entry name" value="RNGMNOXGNASE"/>
</dbReference>